<accession>A0A510DXV1</accession>
<dbReference type="EMBL" id="AP018929">
    <property type="protein sequence ID" value="BBG25009.1"/>
    <property type="molecule type" value="Genomic_DNA"/>
</dbReference>
<keyword evidence="1" id="KW-0812">Transmembrane</keyword>
<proteinExistence type="predicted"/>
<sequence length="46" mass="5455">MCVRIAETVITILKRINERMSKVFLFMIIFINLKILKARFPSTILE</sequence>
<evidence type="ECO:0000256" key="1">
    <source>
        <dbReference type="SAM" id="Phobius"/>
    </source>
</evidence>
<organism evidence="2 3">
    <name type="scientific">Sulfuracidifex tepidarius</name>
    <dbReference type="NCBI Taxonomy" id="1294262"/>
    <lineage>
        <taxon>Archaea</taxon>
        <taxon>Thermoproteota</taxon>
        <taxon>Thermoprotei</taxon>
        <taxon>Sulfolobales</taxon>
        <taxon>Sulfolobaceae</taxon>
        <taxon>Sulfuracidifex</taxon>
    </lineage>
</organism>
<protein>
    <submittedName>
        <fullName evidence="2">Uncharacterized protein</fullName>
    </submittedName>
</protein>
<evidence type="ECO:0000313" key="3">
    <source>
        <dbReference type="Proteomes" id="UP000322983"/>
    </source>
</evidence>
<name>A0A510DXV1_9CREN</name>
<dbReference type="Proteomes" id="UP000322983">
    <property type="component" value="Chromosome"/>
</dbReference>
<evidence type="ECO:0000313" key="2">
    <source>
        <dbReference type="EMBL" id="BBG25009.1"/>
    </source>
</evidence>
<reference evidence="2 3" key="1">
    <citation type="journal article" date="2020" name="Int. J. Syst. Evol. Microbiol.">
        <title>Sulfuracidifex tepidarius gen. nov., sp. nov. and transfer of Sulfolobus metallicus Huber and Stetter 1992 to the genus Sulfuracidifex as Sulfuracidifex metallicus comb. nov.</title>
        <authorList>
            <person name="Itoh T."/>
            <person name="Miura T."/>
            <person name="Sakai H.D."/>
            <person name="Kato S."/>
            <person name="Ohkuma M."/>
            <person name="Takashina T."/>
        </authorList>
    </citation>
    <scope>NUCLEOTIDE SEQUENCE [LARGE SCALE GENOMIC DNA]</scope>
    <source>
        <strain evidence="2 3">IC-006</strain>
    </source>
</reference>
<gene>
    <name evidence="2" type="ORF">IC006_2343</name>
</gene>
<keyword evidence="3" id="KW-1185">Reference proteome</keyword>
<dbReference type="AlphaFoldDB" id="A0A510DXV1"/>
<keyword evidence="1" id="KW-1133">Transmembrane helix</keyword>
<feature type="transmembrane region" description="Helical" evidence="1">
    <location>
        <begin position="23"/>
        <end position="40"/>
    </location>
</feature>
<dbReference type="KEGG" id="step:IC006_2343"/>
<keyword evidence="1" id="KW-0472">Membrane</keyword>